<reference evidence="2 3" key="1">
    <citation type="submission" date="2021-06" db="EMBL/GenBank/DDBJ databases">
        <title>Caerostris extrusa draft genome.</title>
        <authorList>
            <person name="Kono N."/>
            <person name="Arakawa K."/>
        </authorList>
    </citation>
    <scope>NUCLEOTIDE SEQUENCE [LARGE SCALE GENOMIC DNA]</scope>
</reference>
<evidence type="ECO:0000256" key="1">
    <source>
        <dbReference type="SAM" id="MobiDB-lite"/>
    </source>
</evidence>
<organism evidence="2 3">
    <name type="scientific">Caerostris extrusa</name>
    <name type="common">Bark spider</name>
    <name type="synonym">Caerostris bankana</name>
    <dbReference type="NCBI Taxonomy" id="172846"/>
    <lineage>
        <taxon>Eukaryota</taxon>
        <taxon>Metazoa</taxon>
        <taxon>Ecdysozoa</taxon>
        <taxon>Arthropoda</taxon>
        <taxon>Chelicerata</taxon>
        <taxon>Arachnida</taxon>
        <taxon>Araneae</taxon>
        <taxon>Araneomorphae</taxon>
        <taxon>Entelegynae</taxon>
        <taxon>Araneoidea</taxon>
        <taxon>Araneidae</taxon>
        <taxon>Caerostris</taxon>
    </lineage>
</organism>
<feature type="region of interest" description="Disordered" evidence="1">
    <location>
        <begin position="18"/>
        <end position="48"/>
    </location>
</feature>
<dbReference type="Proteomes" id="UP001054945">
    <property type="component" value="Unassembled WGS sequence"/>
</dbReference>
<evidence type="ECO:0000313" key="2">
    <source>
        <dbReference type="EMBL" id="GIY78290.1"/>
    </source>
</evidence>
<gene>
    <name evidence="2" type="ORF">CEXT_557721</name>
</gene>
<name>A0AAV4W8B0_CAEEX</name>
<comment type="caution">
    <text evidence="2">The sequence shown here is derived from an EMBL/GenBank/DDBJ whole genome shotgun (WGS) entry which is preliminary data.</text>
</comment>
<protein>
    <submittedName>
        <fullName evidence="2">Uncharacterized protein</fullName>
    </submittedName>
</protein>
<dbReference type="EMBL" id="BPLR01015737">
    <property type="protein sequence ID" value="GIY78290.1"/>
    <property type="molecule type" value="Genomic_DNA"/>
</dbReference>
<dbReference type="AlphaFoldDB" id="A0AAV4W8B0"/>
<keyword evidence="3" id="KW-1185">Reference proteome</keyword>
<feature type="compositionally biased region" description="Low complexity" evidence="1">
    <location>
        <begin position="29"/>
        <end position="47"/>
    </location>
</feature>
<accession>A0AAV4W8B0</accession>
<sequence length="117" mass="12820">MLFITTITKKIQCPTSLSHAIQKSEPEKSNFSTPSTTSFSRRTQPSSPAYPSLIIFLRPPLHDNARRIFPTVATQPETSLPTMLRGGGLDPTFCFLSSPCPASSSGVDTCMHTCMHF</sequence>
<evidence type="ECO:0000313" key="3">
    <source>
        <dbReference type="Proteomes" id="UP001054945"/>
    </source>
</evidence>
<proteinExistence type="predicted"/>